<feature type="binding site" evidence="10">
    <location>
        <position position="180"/>
    </location>
    <ligand>
        <name>substrate</name>
    </ligand>
</feature>
<dbReference type="STRING" id="1150600.ADIARSV_2653"/>
<dbReference type="EMBL" id="AQPN01000096">
    <property type="protein sequence ID" value="EOR94158.1"/>
    <property type="molecule type" value="Genomic_DNA"/>
</dbReference>
<dbReference type="Gene3D" id="3.40.50.880">
    <property type="match status" value="1"/>
</dbReference>
<dbReference type="Pfam" id="PF08532">
    <property type="entry name" value="Glyco_hydro_42M"/>
    <property type="match status" value="1"/>
</dbReference>
<keyword evidence="6" id="KW-0862">Zinc</keyword>
<protein>
    <recommendedName>
        <fullName evidence="3 8">Beta-galactosidase</fullName>
        <shortName evidence="8">Beta-gal</shortName>
        <ecNumber evidence="3 8">3.2.1.23</ecNumber>
    </recommendedName>
</protein>
<dbReference type="SUPFAM" id="SSF51445">
    <property type="entry name" value="(Trans)glycosidases"/>
    <property type="match status" value="1"/>
</dbReference>
<keyword evidence="5 8" id="KW-0378">Hydrolase</keyword>
<dbReference type="PANTHER" id="PTHR36447">
    <property type="entry name" value="BETA-GALACTOSIDASE GANA"/>
    <property type="match status" value="1"/>
</dbReference>
<feature type="domain" description="Beta-galactosidase trimerisation" evidence="12">
    <location>
        <begin position="439"/>
        <end position="644"/>
    </location>
</feature>
<evidence type="ECO:0000256" key="9">
    <source>
        <dbReference type="PIRSR" id="PIRSR001084-1"/>
    </source>
</evidence>
<dbReference type="Proteomes" id="UP000014174">
    <property type="component" value="Unassembled WGS sequence"/>
</dbReference>
<dbReference type="PIRSF" id="PIRSF001084">
    <property type="entry name" value="B-galactosidase"/>
    <property type="match status" value="1"/>
</dbReference>
<dbReference type="Pfam" id="PF02449">
    <property type="entry name" value="Glyco_hydro_42"/>
    <property type="match status" value="1"/>
</dbReference>
<evidence type="ECO:0000256" key="8">
    <source>
        <dbReference type="PIRNR" id="PIRNR001084"/>
    </source>
</evidence>
<feature type="binding site" evidence="10">
    <location>
        <position position="142"/>
    </location>
    <ligand>
        <name>substrate</name>
    </ligand>
</feature>
<dbReference type="SUPFAM" id="SSF52317">
    <property type="entry name" value="Class I glutamine amidotransferase-like"/>
    <property type="match status" value="1"/>
</dbReference>
<keyword evidence="7 8" id="KW-0326">Glycosidase</keyword>
<dbReference type="CDD" id="cd03143">
    <property type="entry name" value="A4_beta-galactosidase_middle_domain"/>
    <property type="match status" value="1"/>
</dbReference>
<evidence type="ECO:0000256" key="10">
    <source>
        <dbReference type="PIRSR" id="PIRSR001084-2"/>
    </source>
</evidence>
<feature type="active site" description="Nucleophile" evidence="9">
    <location>
        <position position="348"/>
    </location>
</feature>
<dbReference type="InterPro" id="IPR017853">
    <property type="entry name" value="GH"/>
</dbReference>
<dbReference type="PANTHER" id="PTHR36447:SF2">
    <property type="entry name" value="BETA-GALACTOSIDASE YESZ"/>
    <property type="match status" value="1"/>
</dbReference>
<dbReference type="Gene3D" id="3.20.20.80">
    <property type="entry name" value="Glycosidases"/>
    <property type="match status" value="1"/>
</dbReference>
<dbReference type="GO" id="GO:0009341">
    <property type="term" value="C:beta-galactosidase complex"/>
    <property type="evidence" value="ECO:0007669"/>
    <property type="project" value="InterPro"/>
</dbReference>
<comment type="similarity">
    <text evidence="2 8">Belongs to the glycosyl hydrolase 42 family.</text>
</comment>
<dbReference type="GO" id="GO:0005975">
    <property type="term" value="P:carbohydrate metabolic process"/>
    <property type="evidence" value="ECO:0007669"/>
    <property type="project" value="InterPro"/>
</dbReference>
<feature type="binding site" evidence="10">
    <location>
        <position position="356"/>
    </location>
    <ligand>
        <name>substrate</name>
    </ligand>
</feature>
<dbReference type="PROSITE" id="PS00659">
    <property type="entry name" value="GLYCOSYL_HYDROL_F5"/>
    <property type="match status" value="1"/>
</dbReference>
<dbReference type="GO" id="GO:0046872">
    <property type="term" value="F:metal ion binding"/>
    <property type="evidence" value="ECO:0007669"/>
    <property type="project" value="UniProtKB-KW"/>
</dbReference>
<evidence type="ECO:0000256" key="4">
    <source>
        <dbReference type="ARBA" id="ARBA00022723"/>
    </source>
</evidence>
<evidence type="ECO:0000259" key="11">
    <source>
        <dbReference type="Pfam" id="PF02449"/>
    </source>
</evidence>
<reference evidence="13 14" key="1">
    <citation type="journal article" date="2013" name="Genome Announc.">
        <title>Draft Genome Sequence of Arcticibacter svalbardensis Strain MN12-7T, a Member of the Family Sphingobacteriaceae Isolated from an Arctic Soil Sample.</title>
        <authorList>
            <person name="Shivaji S."/>
            <person name="Ara S."/>
            <person name="Prasad S."/>
            <person name="Manasa B.P."/>
            <person name="Begum Z."/>
            <person name="Singh A."/>
            <person name="Kumar Pinnaka A."/>
        </authorList>
    </citation>
    <scope>NUCLEOTIDE SEQUENCE [LARGE SCALE GENOMIC DNA]</scope>
    <source>
        <strain evidence="13 14">MN12-7</strain>
    </source>
</reference>
<proteinExistence type="inferred from homology"/>
<dbReference type="Gene3D" id="2.60.40.1180">
    <property type="entry name" value="Golgi alpha-mannosidase II"/>
    <property type="match status" value="1"/>
</dbReference>
<dbReference type="PATRIC" id="fig|1150600.3.peg.2626"/>
<dbReference type="InterPro" id="IPR013738">
    <property type="entry name" value="Beta_galactosidase_Trimer"/>
</dbReference>
<evidence type="ECO:0000259" key="12">
    <source>
        <dbReference type="Pfam" id="PF08532"/>
    </source>
</evidence>
<feature type="domain" description="Glycoside hydrolase family 42 N-terminal" evidence="11">
    <location>
        <begin position="46"/>
        <end position="426"/>
    </location>
</feature>
<evidence type="ECO:0000313" key="14">
    <source>
        <dbReference type="Proteomes" id="UP000014174"/>
    </source>
</evidence>
<keyword evidence="4" id="KW-0479">Metal-binding</keyword>
<dbReference type="InterPro" id="IPR013780">
    <property type="entry name" value="Glyco_hydro_b"/>
</dbReference>
<feature type="active site" description="Proton donor" evidence="9">
    <location>
        <position position="181"/>
    </location>
</feature>
<dbReference type="EC" id="3.2.1.23" evidence="3 8"/>
<evidence type="ECO:0000256" key="6">
    <source>
        <dbReference type="ARBA" id="ARBA00022833"/>
    </source>
</evidence>
<organism evidence="13 14">
    <name type="scientific">Arcticibacter svalbardensis MN12-7</name>
    <dbReference type="NCBI Taxonomy" id="1150600"/>
    <lineage>
        <taxon>Bacteria</taxon>
        <taxon>Pseudomonadati</taxon>
        <taxon>Bacteroidota</taxon>
        <taxon>Sphingobacteriia</taxon>
        <taxon>Sphingobacteriales</taxon>
        <taxon>Sphingobacteriaceae</taxon>
        <taxon>Arcticibacter</taxon>
    </lineage>
</organism>
<dbReference type="AlphaFoldDB" id="R9GR57"/>
<evidence type="ECO:0000256" key="2">
    <source>
        <dbReference type="ARBA" id="ARBA00005940"/>
    </source>
</evidence>
<dbReference type="GO" id="GO:0004565">
    <property type="term" value="F:beta-galactosidase activity"/>
    <property type="evidence" value="ECO:0007669"/>
    <property type="project" value="UniProtKB-EC"/>
</dbReference>
<evidence type="ECO:0000256" key="1">
    <source>
        <dbReference type="ARBA" id="ARBA00001412"/>
    </source>
</evidence>
<dbReference type="RefSeq" id="WP_016195884.1">
    <property type="nucleotide sequence ID" value="NZ_AQPN01000096.1"/>
</dbReference>
<sequence>MNYRRIHINVIAIMVIGLLCHFNNSWSQTSNRFFKESDPMRFGVYYYPEQWPEEDWEKDISKIASLGFDFTHFGEFAWSKMEPEEGKYDYSWLDKAIALAARNNLKIILCTPTATPPVWLTNKYPEILMVNAKGTTIQHGARQQGSWSSVKYREYIQKIVEQLAKRYANNPTVLGWQIDNEPSHYSLGYDYNASAQSNYKTWLKKKYGSIDTLNAVWGNAFWSHTYNNFDQIRIPNQNEIIQKPITNALLDFKRFTADELADFIHFQQKILRQYISPNQWITTNITEERASVDPQRMGFLDVLSYTKYMVAGTSMGIGKLGFRIGSPTSIGYGNDFIRPITGNVGVMELQPGQVNWGKYNPQPLPGAIRLWMYDIWSGGNKFLCTYRFRQPLSGIEQYHGGIINTDGNSLSRGGREFVDAMNEIKAIEKLHPVNKGTPAKVGLLYSVDSRWETDNQPQTEEWSYISHHLKYYKVLNELGVSVDVIDENVEFSKYSTLVVTAFQLTDKSLIERWKQYAEQGGQLVITCRTAQKDREAHLWKGKLSSPIYDLIGATDMYFDHLPPTYEGLISYKEKNFTWNNWADILTPNTLTEVWASYADQFYKGKAAVLHKKTGVGSVTYIGPDTDSGDLEKAVLKEVFQQAKIPFIELPEGVIVRDYRGLKIGLNYSSSELTLPLKTKSSIISGQQNIKPAGVLIWK</sequence>
<name>R9GR57_9SPHI</name>
<comment type="catalytic activity">
    <reaction evidence="1 8">
        <text>Hydrolysis of terminal non-reducing beta-D-galactose residues in beta-D-galactosides.</text>
        <dbReference type="EC" id="3.2.1.23"/>
    </reaction>
</comment>
<evidence type="ECO:0000256" key="5">
    <source>
        <dbReference type="ARBA" id="ARBA00022801"/>
    </source>
</evidence>
<dbReference type="eggNOG" id="COG1874">
    <property type="taxonomic scope" value="Bacteria"/>
</dbReference>
<dbReference type="InterPro" id="IPR013529">
    <property type="entry name" value="Glyco_hydro_42_N"/>
</dbReference>
<gene>
    <name evidence="13" type="ORF">ADIARSV_2653</name>
</gene>
<dbReference type="InterPro" id="IPR018087">
    <property type="entry name" value="Glyco_hydro_5_CS"/>
</dbReference>
<dbReference type="InterPro" id="IPR029062">
    <property type="entry name" value="Class_I_gatase-like"/>
</dbReference>
<accession>R9GR57</accession>
<comment type="caution">
    <text evidence="13">The sequence shown here is derived from an EMBL/GenBank/DDBJ whole genome shotgun (WGS) entry which is preliminary data.</text>
</comment>
<evidence type="ECO:0000256" key="7">
    <source>
        <dbReference type="ARBA" id="ARBA00023295"/>
    </source>
</evidence>
<evidence type="ECO:0000313" key="13">
    <source>
        <dbReference type="EMBL" id="EOR94158.1"/>
    </source>
</evidence>
<dbReference type="InterPro" id="IPR003476">
    <property type="entry name" value="Glyco_hydro_42"/>
</dbReference>
<keyword evidence="14" id="KW-1185">Reference proteome</keyword>
<evidence type="ECO:0000256" key="3">
    <source>
        <dbReference type="ARBA" id="ARBA00012756"/>
    </source>
</evidence>